<keyword evidence="6" id="KW-1185">Reference proteome</keyword>
<gene>
    <name evidence="5" type="ORF">Nepgr_010204</name>
</gene>
<dbReference type="PANTHER" id="PTHR31352">
    <property type="entry name" value="BETA-AMYLASE 1, CHLOROPLASTIC"/>
    <property type="match status" value="1"/>
</dbReference>
<organism evidence="5 6">
    <name type="scientific">Nepenthes gracilis</name>
    <name type="common">Slender pitcher plant</name>
    <dbReference type="NCBI Taxonomy" id="150966"/>
    <lineage>
        <taxon>Eukaryota</taxon>
        <taxon>Viridiplantae</taxon>
        <taxon>Streptophyta</taxon>
        <taxon>Embryophyta</taxon>
        <taxon>Tracheophyta</taxon>
        <taxon>Spermatophyta</taxon>
        <taxon>Magnoliopsida</taxon>
        <taxon>eudicotyledons</taxon>
        <taxon>Gunneridae</taxon>
        <taxon>Pentapetalae</taxon>
        <taxon>Caryophyllales</taxon>
        <taxon>Nepenthaceae</taxon>
        <taxon>Nepenthes</taxon>
    </lineage>
</organism>
<dbReference type="PANTHER" id="PTHR31352:SF3">
    <property type="entry name" value="INACTIVE BETA-AMYLASE 9"/>
    <property type="match status" value="1"/>
</dbReference>
<keyword evidence="4" id="KW-0326">Glycosidase</keyword>
<comment type="catalytic activity">
    <reaction evidence="4">
        <text>Hydrolysis of (1-&gt;4)-alpha-D-glucosidic linkages in polysaccharides so as to remove successive maltose units from the non-reducing ends of the chains.</text>
        <dbReference type="EC" id="3.2.1.2"/>
    </reaction>
</comment>
<evidence type="ECO:0000313" key="6">
    <source>
        <dbReference type="Proteomes" id="UP001279734"/>
    </source>
</evidence>
<dbReference type="GO" id="GO:0016161">
    <property type="term" value="F:beta-amylase activity"/>
    <property type="evidence" value="ECO:0007669"/>
    <property type="project" value="UniProtKB-EC"/>
</dbReference>
<dbReference type="EC" id="3.2.1.2" evidence="4"/>
<dbReference type="EMBL" id="BSYO01000008">
    <property type="protein sequence ID" value="GMH08364.1"/>
    <property type="molecule type" value="Genomic_DNA"/>
</dbReference>
<dbReference type="Pfam" id="PF01373">
    <property type="entry name" value="Glyco_hydro_14"/>
    <property type="match status" value="1"/>
</dbReference>
<keyword evidence="4" id="KW-0378">Hydrolase</keyword>
<dbReference type="InterPro" id="IPR017853">
    <property type="entry name" value="GH"/>
</dbReference>
<comment type="similarity">
    <text evidence="1 4">Belongs to the glycosyl hydrolase 14 family.</text>
</comment>
<dbReference type="PRINTS" id="PR00750">
    <property type="entry name" value="BETAAMYLASE"/>
</dbReference>
<dbReference type="AlphaFoldDB" id="A0AAD3SCG7"/>
<evidence type="ECO:0000256" key="4">
    <source>
        <dbReference type="RuleBase" id="RU000509"/>
    </source>
</evidence>
<evidence type="ECO:0000256" key="3">
    <source>
        <dbReference type="ARBA" id="ARBA00023326"/>
    </source>
</evidence>
<dbReference type="Gene3D" id="3.20.20.80">
    <property type="entry name" value="Glycosidases"/>
    <property type="match status" value="1"/>
</dbReference>
<accession>A0AAD3SCG7</accession>
<dbReference type="GO" id="GO:0000272">
    <property type="term" value="P:polysaccharide catabolic process"/>
    <property type="evidence" value="ECO:0007669"/>
    <property type="project" value="UniProtKB-KW"/>
</dbReference>
<dbReference type="SUPFAM" id="SSF51445">
    <property type="entry name" value="(Trans)glycosidases"/>
    <property type="match status" value="1"/>
</dbReference>
<protein>
    <recommendedName>
        <fullName evidence="4">Beta-amylase</fullName>
        <ecNumber evidence="4">3.2.1.2</ecNumber>
    </recommendedName>
</protein>
<dbReference type="InterPro" id="IPR001554">
    <property type="entry name" value="Glyco_hydro_14"/>
</dbReference>
<comment type="caution">
    <text evidence="5">The sequence shown here is derived from an EMBL/GenBank/DDBJ whole genome shotgun (WGS) entry which is preliminary data.</text>
</comment>
<keyword evidence="2 4" id="KW-0119">Carbohydrate metabolism</keyword>
<evidence type="ECO:0000256" key="2">
    <source>
        <dbReference type="ARBA" id="ARBA00023277"/>
    </source>
</evidence>
<evidence type="ECO:0000256" key="1">
    <source>
        <dbReference type="ARBA" id="ARBA00005652"/>
    </source>
</evidence>
<keyword evidence="3 4" id="KW-0624">Polysaccharide degradation</keyword>
<dbReference type="Proteomes" id="UP001279734">
    <property type="component" value="Unassembled WGS sequence"/>
</dbReference>
<name>A0AAD3SCG7_NEPGR</name>
<reference evidence="5" key="1">
    <citation type="submission" date="2023-05" db="EMBL/GenBank/DDBJ databases">
        <title>Nepenthes gracilis genome sequencing.</title>
        <authorList>
            <person name="Fukushima K."/>
        </authorList>
    </citation>
    <scope>NUCLEOTIDE SEQUENCE</scope>
    <source>
        <strain evidence="5">SING2019-196</strain>
    </source>
</reference>
<evidence type="ECO:0000313" key="5">
    <source>
        <dbReference type="EMBL" id="GMH08364.1"/>
    </source>
</evidence>
<sequence length="252" mass="27691">MLSATHGADESNGQRYNRNPAVADSLLDVTQLCGSSTTQHLPRVCLVVLGLYLIMEASVIGAYQVKFGTNDYRDLGFCNLRNKVCIPPRTRICFNQSKNWRNFGIQFSLKDSQTEAVRSEEVSRDTLSSSGERSKSVDGIELFVGLPLDAVSECNTVNHVRAIAAGLKALKLMGVDGVELPVWWGVVEKDSMGQYEWSGYRAIAELVEKMGHHNGSRPDGELRYPSDHRVAKSSKTLVSENSSVMTTTCSAI</sequence>
<proteinExistence type="inferred from homology"/>